<sequence length="201" mass="22403">MRLLLLVCLLLFSSSRLYAQVTNAVTLPISARTQKVTYTERIPTTGVSRAELYARAKGWLAQSTSLTHAVPVTEKKEVGVLVARAKMTIPLLQARARIEQPIEYTIAINVQEGYYQYLLCDYQVIAGGKHLPLEAQLTPAMRQDPQHTFTVRQYETQISRQSTAVMIMLQSAMQNPAASAKKEDPLAPYKIGFPKAGSQKH</sequence>
<reference evidence="3 4" key="1">
    <citation type="submission" date="2017-01" db="EMBL/GenBank/DDBJ databases">
        <title>A new Hymenobacter.</title>
        <authorList>
            <person name="Liang Y."/>
            <person name="Feng F."/>
        </authorList>
    </citation>
    <scope>NUCLEOTIDE SEQUENCE [LARGE SCALE GENOMIC DNA]</scope>
    <source>
        <strain evidence="3">MIMBbqt21</strain>
    </source>
</reference>
<gene>
    <name evidence="3" type="ORF">BXP70_27865</name>
</gene>
<keyword evidence="4" id="KW-1185">Reference proteome</keyword>
<evidence type="ECO:0000259" key="2">
    <source>
        <dbReference type="Pfam" id="PF14730"/>
    </source>
</evidence>
<feature type="signal peptide" evidence="1">
    <location>
        <begin position="1"/>
        <end position="19"/>
    </location>
</feature>
<dbReference type="RefSeq" id="WP_086597390.1">
    <property type="nucleotide sequence ID" value="NZ_MTSE01000049.1"/>
</dbReference>
<dbReference type="AlphaFoldDB" id="A0A243W5C4"/>
<feature type="chain" id="PRO_5012580049" description="DUF4468 domain-containing protein" evidence="1">
    <location>
        <begin position="20"/>
        <end position="201"/>
    </location>
</feature>
<dbReference type="Gene3D" id="3.30.530.80">
    <property type="match status" value="1"/>
</dbReference>
<proteinExistence type="predicted"/>
<accession>A0A243W5C4</accession>
<dbReference type="EMBL" id="MTSE01000049">
    <property type="protein sequence ID" value="OUJ68581.1"/>
    <property type="molecule type" value="Genomic_DNA"/>
</dbReference>
<evidence type="ECO:0000256" key="1">
    <source>
        <dbReference type="SAM" id="SignalP"/>
    </source>
</evidence>
<dbReference type="OrthoDB" id="894059at2"/>
<dbReference type="InterPro" id="IPR027823">
    <property type="entry name" value="DUF4468"/>
</dbReference>
<organism evidence="3 4">
    <name type="scientific">Hymenobacter crusticola</name>
    <dbReference type="NCBI Taxonomy" id="1770526"/>
    <lineage>
        <taxon>Bacteria</taxon>
        <taxon>Pseudomonadati</taxon>
        <taxon>Bacteroidota</taxon>
        <taxon>Cytophagia</taxon>
        <taxon>Cytophagales</taxon>
        <taxon>Hymenobacteraceae</taxon>
        <taxon>Hymenobacter</taxon>
    </lineage>
</organism>
<evidence type="ECO:0000313" key="3">
    <source>
        <dbReference type="EMBL" id="OUJ68581.1"/>
    </source>
</evidence>
<keyword evidence="1" id="KW-0732">Signal</keyword>
<dbReference type="Pfam" id="PF14730">
    <property type="entry name" value="DUF4468"/>
    <property type="match status" value="1"/>
</dbReference>
<dbReference type="Proteomes" id="UP000194873">
    <property type="component" value="Unassembled WGS sequence"/>
</dbReference>
<comment type="caution">
    <text evidence="3">The sequence shown here is derived from an EMBL/GenBank/DDBJ whole genome shotgun (WGS) entry which is preliminary data.</text>
</comment>
<protein>
    <recommendedName>
        <fullName evidence="2">DUF4468 domain-containing protein</fullName>
    </recommendedName>
</protein>
<evidence type="ECO:0000313" key="4">
    <source>
        <dbReference type="Proteomes" id="UP000194873"/>
    </source>
</evidence>
<feature type="domain" description="DUF4468" evidence="2">
    <location>
        <begin position="38"/>
        <end position="122"/>
    </location>
</feature>
<name>A0A243W5C4_9BACT</name>